<protein>
    <submittedName>
        <fullName evidence="2">Uncharacterized protein</fullName>
    </submittedName>
</protein>
<evidence type="ECO:0000313" key="2">
    <source>
        <dbReference type="EMBL" id="EFQ99639.1"/>
    </source>
</evidence>
<dbReference type="OrthoDB" id="4174429at2759"/>
<reference evidence="3" key="1">
    <citation type="journal article" date="2012" name="MBio">
        <title>Comparative genome analysis of Trichophyton rubrum and related dermatophytes reveals candidate genes involved in infection.</title>
        <authorList>
            <person name="Martinez D.A."/>
            <person name="Oliver B.G."/>
            <person name="Graeser Y."/>
            <person name="Goldberg J.M."/>
            <person name="Li W."/>
            <person name="Martinez-Rossi N.M."/>
            <person name="Monod M."/>
            <person name="Shelest E."/>
            <person name="Barton R.C."/>
            <person name="Birch E."/>
            <person name="Brakhage A.A."/>
            <person name="Chen Z."/>
            <person name="Gurr S.J."/>
            <person name="Heiman D."/>
            <person name="Heitman J."/>
            <person name="Kosti I."/>
            <person name="Rossi A."/>
            <person name="Saif S."/>
            <person name="Samalova M."/>
            <person name="Saunders C.W."/>
            <person name="Shea T."/>
            <person name="Summerbell R.C."/>
            <person name="Xu J."/>
            <person name="Young S."/>
            <person name="Zeng Q."/>
            <person name="Birren B.W."/>
            <person name="Cuomo C.A."/>
            <person name="White T.C."/>
        </authorList>
    </citation>
    <scope>NUCLEOTIDE SEQUENCE [LARGE SCALE GENOMIC DNA]</scope>
    <source>
        <strain evidence="3">ATCC MYA-4604 / CBS 118893</strain>
    </source>
</reference>
<dbReference type="InParanoid" id="E4UNN6"/>
<feature type="compositionally biased region" description="Basic and acidic residues" evidence="1">
    <location>
        <begin position="35"/>
        <end position="60"/>
    </location>
</feature>
<gene>
    <name evidence="2" type="ORF">MGYG_02651</name>
</gene>
<name>E4UNN6_ARTGP</name>
<dbReference type="AlphaFoldDB" id="E4UNN6"/>
<evidence type="ECO:0000313" key="3">
    <source>
        <dbReference type="Proteomes" id="UP000002669"/>
    </source>
</evidence>
<feature type="region of interest" description="Disordered" evidence="1">
    <location>
        <begin position="1"/>
        <end position="213"/>
    </location>
</feature>
<proteinExistence type="predicted"/>
<feature type="compositionally biased region" description="Basic and acidic residues" evidence="1">
    <location>
        <begin position="132"/>
        <end position="152"/>
    </location>
</feature>
<dbReference type="EMBL" id="DS989823">
    <property type="protein sequence ID" value="EFQ99639.1"/>
    <property type="molecule type" value="Genomic_DNA"/>
</dbReference>
<dbReference type="OMA" id="TGQKRDH"/>
<organism evidence="3">
    <name type="scientific">Arthroderma gypseum (strain ATCC MYA-4604 / CBS 118893)</name>
    <name type="common">Microsporum gypseum</name>
    <dbReference type="NCBI Taxonomy" id="535722"/>
    <lineage>
        <taxon>Eukaryota</taxon>
        <taxon>Fungi</taxon>
        <taxon>Dikarya</taxon>
        <taxon>Ascomycota</taxon>
        <taxon>Pezizomycotina</taxon>
        <taxon>Eurotiomycetes</taxon>
        <taxon>Eurotiomycetidae</taxon>
        <taxon>Onygenales</taxon>
        <taxon>Arthrodermataceae</taxon>
        <taxon>Nannizzia</taxon>
    </lineage>
</organism>
<evidence type="ECO:0000256" key="1">
    <source>
        <dbReference type="SAM" id="MobiDB-lite"/>
    </source>
</evidence>
<keyword evidence="3" id="KW-1185">Reference proteome</keyword>
<dbReference type="STRING" id="535722.E4UNN6"/>
<accession>E4UNN6</accession>
<feature type="compositionally biased region" description="Low complexity" evidence="1">
    <location>
        <begin position="153"/>
        <end position="167"/>
    </location>
</feature>
<dbReference type="eggNOG" id="ENOG502SNQF">
    <property type="taxonomic scope" value="Eukaryota"/>
</dbReference>
<feature type="compositionally biased region" description="Polar residues" evidence="1">
    <location>
        <begin position="1"/>
        <end position="18"/>
    </location>
</feature>
<dbReference type="HOGENOM" id="CLU_1224485_0_0_1"/>
<sequence length="235" mass="24655">MSSEGVEASATNQTNHDSIASAPVADAQITSTSTDADKPEATANGDEKPESAEITEKPAVETKPAAPAEDKADEEAKEEAKGEAKEETIEETKEQPEVSKEEKETGQKRDHAAMSTTEPAAATTDSKEENEEPKAESSEPAEKKQKVEKTDEAVTAVTTAPAADATENGNVNGSAGNDAAKRGPGRPKKSGRVSAASQKKKTPTPRSSDGVGSRCIFMLTGSEMARHLPQYDASR</sequence>
<dbReference type="Proteomes" id="UP000002669">
    <property type="component" value="Unassembled WGS sequence"/>
</dbReference>
<dbReference type="RefSeq" id="XP_003175122.1">
    <property type="nucleotide sequence ID" value="XM_003175074.1"/>
</dbReference>
<dbReference type="VEuPathDB" id="FungiDB:MGYG_02651"/>
<feature type="compositionally biased region" description="Basic and acidic residues" evidence="1">
    <location>
        <begin position="78"/>
        <end position="112"/>
    </location>
</feature>
<dbReference type="GeneID" id="10030428"/>